<evidence type="ECO:0000256" key="3">
    <source>
        <dbReference type="ARBA" id="ARBA00022832"/>
    </source>
</evidence>
<keyword evidence="7" id="KW-0443">Lipid metabolism</keyword>
<dbReference type="SMART" id="SM00829">
    <property type="entry name" value="PKS_ER"/>
    <property type="match status" value="1"/>
</dbReference>
<dbReference type="Pfam" id="PF00107">
    <property type="entry name" value="ADH_zinc_N"/>
    <property type="match status" value="1"/>
</dbReference>
<evidence type="ECO:0000256" key="10">
    <source>
        <dbReference type="ARBA" id="ARBA00048843"/>
    </source>
</evidence>
<dbReference type="SUPFAM" id="SSF50129">
    <property type="entry name" value="GroES-like"/>
    <property type="match status" value="1"/>
</dbReference>
<evidence type="ECO:0000256" key="8">
    <source>
        <dbReference type="ARBA" id="ARBA00023160"/>
    </source>
</evidence>
<name>A0A222E585_9RHOB</name>
<proteinExistence type="inferred from homology"/>
<keyword evidence="13" id="KW-1185">Reference proteome</keyword>
<dbReference type="OrthoDB" id="9788224at2"/>
<dbReference type="RefSeq" id="WP_094035284.1">
    <property type="nucleotide sequence ID" value="NZ_CP022540.1"/>
</dbReference>
<sequence>MKAVIHETFGDPAEVLKTAMIDTPKPGKGQVLIRTILSTIHNHDLWTVHGSYGVKPDLPATGGTEAVGVIEALGDGVPEDLKGKRVTSAGAMGTWAEYFTAPATGIIPLPDAISDEAGAQLVAMPFSAIALLEFLHVKTGDWIVQTAANGAVGKILAKLAEARGVKVLSLVRRAAAKAELTDLGIDNVLSTEDDGWIEAAKAILGPDGARAAVDSVGGKMGADLVELLGQEGLLVTFGTATGAPLELDTGPIIFKHITLKGFWGKKVIEEMPADDRTRLMTELVTLAAQGKLPLTVDQTFTLDQGQEAAAAARTPGRKGKVMFRT</sequence>
<dbReference type="InterPro" id="IPR051034">
    <property type="entry name" value="Mito_Enoyl-ACP_Reductase"/>
</dbReference>
<keyword evidence="3" id="KW-0276">Fatty acid metabolism</keyword>
<evidence type="ECO:0000313" key="12">
    <source>
        <dbReference type="EMBL" id="ASP21356.1"/>
    </source>
</evidence>
<keyword evidence="8" id="KW-0275">Fatty acid biosynthesis</keyword>
<evidence type="ECO:0000256" key="7">
    <source>
        <dbReference type="ARBA" id="ARBA00023098"/>
    </source>
</evidence>
<evidence type="ECO:0000256" key="5">
    <source>
        <dbReference type="ARBA" id="ARBA00022946"/>
    </source>
</evidence>
<dbReference type="InterPro" id="IPR013154">
    <property type="entry name" value="ADH-like_N"/>
</dbReference>
<dbReference type="KEGG" id="aht:ANTHELSMS3_02701"/>
<evidence type="ECO:0000313" key="13">
    <source>
        <dbReference type="Proteomes" id="UP000203589"/>
    </source>
</evidence>
<evidence type="ECO:0000256" key="9">
    <source>
        <dbReference type="ARBA" id="ARBA00038963"/>
    </source>
</evidence>
<keyword evidence="4" id="KW-0521">NADP</keyword>
<evidence type="ECO:0000256" key="1">
    <source>
        <dbReference type="ARBA" id="ARBA00010371"/>
    </source>
</evidence>
<dbReference type="CDD" id="cd08292">
    <property type="entry name" value="ETR_like_2"/>
    <property type="match status" value="1"/>
</dbReference>
<dbReference type="Proteomes" id="UP000203589">
    <property type="component" value="Chromosome"/>
</dbReference>
<evidence type="ECO:0000256" key="2">
    <source>
        <dbReference type="ARBA" id="ARBA00022516"/>
    </source>
</evidence>
<gene>
    <name evidence="12" type="ORF">ANTHELSMS3_02701</name>
</gene>
<dbReference type="InterPro" id="IPR011032">
    <property type="entry name" value="GroES-like_sf"/>
</dbReference>
<dbReference type="EC" id="1.3.1.104" evidence="9"/>
<organism evidence="12 13">
    <name type="scientific">Antarctobacter heliothermus</name>
    <dbReference type="NCBI Taxonomy" id="74033"/>
    <lineage>
        <taxon>Bacteria</taxon>
        <taxon>Pseudomonadati</taxon>
        <taxon>Pseudomonadota</taxon>
        <taxon>Alphaproteobacteria</taxon>
        <taxon>Rhodobacterales</taxon>
        <taxon>Roseobacteraceae</taxon>
        <taxon>Antarctobacter</taxon>
    </lineage>
</organism>
<dbReference type="PANTHER" id="PTHR43981">
    <property type="entry name" value="ENOYL-[ACYL-CARRIER-PROTEIN] REDUCTASE, MITOCHONDRIAL"/>
    <property type="match status" value="1"/>
</dbReference>
<dbReference type="Gene3D" id="3.40.50.720">
    <property type="entry name" value="NAD(P)-binding Rossmann-like Domain"/>
    <property type="match status" value="1"/>
</dbReference>
<accession>A0A222E585</accession>
<protein>
    <recommendedName>
        <fullName evidence="9">enoyl-[acyl-carrier-protein] reductase</fullName>
        <ecNumber evidence="9">1.3.1.104</ecNumber>
    </recommendedName>
</protein>
<comment type="catalytic activity">
    <reaction evidence="10">
        <text>a 2,3-saturated acyl-[ACP] + NADP(+) = a (2E)-enoyl-[ACP] + NADPH + H(+)</text>
        <dbReference type="Rhea" id="RHEA:22564"/>
        <dbReference type="Rhea" id="RHEA-COMP:9925"/>
        <dbReference type="Rhea" id="RHEA-COMP:9926"/>
        <dbReference type="ChEBI" id="CHEBI:15378"/>
        <dbReference type="ChEBI" id="CHEBI:57783"/>
        <dbReference type="ChEBI" id="CHEBI:58349"/>
        <dbReference type="ChEBI" id="CHEBI:78784"/>
        <dbReference type="ChEBI" id="CHEBI:78785"/>
        <dbReference type="EC" id="1.3.1.104"/>
    </reaction>
</comment>
<dbReference type="AlphaFoldDB" id="A0A222E585"/>
<evidence type="ECO:0000256" key="6">
    <source>
        <dbReference type="ARBA" id="ARBA00023002"/>
    </source>
</evidence>
<keyword evidence="6" id="KW-0560">Oxidoreductase</keyword>
<dbReference type="InterPro" id="IPR036291">
    <property type="entry name" value="NAD(P)-bd_dom_sf"/>
</dbReference>
<dbReference type="PANTHER" id="PTHR43981:SF2">
    <property type="entry name" value="ENOYL-[ACYL-CARRIER-PROTEIN] REDUCTASE, MITOCHONDRIAL"/>
    <property type="match status" value="1"/>
</dbReference>
<reference evidence="12 13" key="1">
    <citation type="submission" date="2017-07" db="EMBL/GenBank/DDBJ databases">
        <title>Genome Sequence of Antarctobacter heliothermus Strain SMS3 Isolated from a culture of the Diatom Skeletonema marinoi.</title>
        <authorList>
            <person name="Topel M."/>
            <person name="Pinder M.I.M."/>
            <person name="Johansson O.N."/>
            <person name="Kourtchenko O."/>
            <person name="Godhe A."/>
            <person name="Clarke A.K."/>
        </authorList>
    </citation>
    <scope>NUCLEOTIDE SEQUENCE [LARGE SCALE GENOMIC DNA]</scope>
    <source>
        <strain evidence="12 13">SMS3</strain>
    </source>
</reference>
<keyword evidence="2" id="KW-0444">Lipid biosynthesis</keyword>
<comment type="similarity">
    <text evidence="1">Belongs to the zinc-containing alcohol dehydrogenase family. Quinone oxidoreductase subfamily.</text>
</comment>
<dbReference type="GO" id="GO:0141148">
    <property type="term" value="F:enoyl-[acyl-carrier-protein] reductase (NADPH) activity"/>
    <property type="evidence" value="ECO:0007669"/>
    <property type="project" value="UniProtKB-EC"/>
</dbReference>
<dbReference type="Gene3D" id="3.90.180.10">
    <property type="entry name" value="Medium-chain alcohol dehydrogenases, catalytic domain"/>
    <property type="match status" value="1"/>
</dbReference>
<evidence type="ECO:0000256" key="4">
    <source>
        <dbReference type="ARBA" id="ARBA00022857"/>
    </source>
</evidence>
<dbReference type="InterPro" id="IPR013149">
    <property type="entry name" value="ADH-like_C"/>
</dbReference>
<dbReference type="Pfam" id="PF08240">
    <property type="entry name" value="ADH_N"/>
    <property type="match status" value="1"/>
</dbReference>
<dbReference type="EMBL" id="CP022540">
    <property type="protein sequence ID" value="ASP21356.1"/>
    <property type="molecule type" value="Genomic_DNA"/>
</dbReference>
<dbReference type="SUPFAM" id="SSF51735">
    <property type="entry name" value="NAD(P)-binding Rossmann-fold domains"/>
    <property type="match status" value="1"/>
</dbReference>
<keyword evidence="5" id="KW-0809">Transit peptide</keyword>
<feature type="domain" description="Enoyl reductase (ER)" evidence="11">
    <location>
        <begin position="10"/>
        <end position="323"/>
    </location>
</feature>
<evidence type="ECO:0000259" key="11">
    <source>
        <dbReference type="SMART" id="SM00829"/>
    </source>
</evidence>
<dbReference type="GO" id="GO:0006633">
    <property type="term" value="P:fatty acid biosynthetic process"/>
    <property type="evidence" value="ECO:0007669"/>
    <property type="project" value="UniProtKB-KW"/>
</dbReference>
<dbReference type="InterPro" id="IPR020843">
    <property type="entry name" value="ER"/>
</dbReference>